<feature type="coiled-coil region" evidence="1">
    <location>
        <begin position="762"/>
        <end position="838"/>
    </location>
</feature>
<dbReference type="EMBL" id="BJWK01000001">
    <property type="protein sequence ID" value="GEM06336.1"/>
    <property type="molecule type" value="Genomic_DNA"/>
</dbReference>
<comment type="caution">
    <text evidence="3">The sequence shown here is derived from an EMBL/GenBank/DDBJ whole genome shotgun (WGS) entry which is preliminary data.</text>
</comment>
<feature type="region of interest" description="Disordered" evidence="2">
    <location>
        <begin position="471"/>
        <end position="519"/>
    </location>
</feature>
<dbReference type="OrthoDB" id="2527516at2759"/>
<feature type="coiled-coil region" evidence="1">
    <location>
        <begin position="674"/>
        <end position="736"/>
    </location>
</feature>
<keyword evidence="1" id="KW-0175">Coiled coil</keyword>
<accession>A0A511K8N7</accession>
<evidence type="ECO:0000256" key="1">
    <source>
        <dbReference type="SAM" id="Coils"/>
    </source>
</evidence>
<name>A0A511K8N7_RHOTO</name>
<evidence type="ECO:0000256" key="2">
    <source>
        <dbReference type="SAM" id="MobiDB-lite"/>
    </source>
</evidence>
<reference evidence="3 4" key="1">
    <citation type="submission" date="2019-07" db="EMBL/GenBank/DDBJ databases">
        <title>Rhodotorula toruloides NBRC10032 genome sequencing.</title>
        <authorList>
            <person name="Shida Y."/>
            <person name="Takaku H."/>
            <person name="Ogasawara W."/>
            <person name="Mori K."/>
        </authorList>
    </citation>
    <scope>NUCLEOTIDE SEQUENCE [LARGE SCALE GENOMIC DNA]</scope>
    <source>
        <strain evidence="3 4">NBRC10032</strain>
    </source>
</reference>
<feature type="region of interest" description="Disordered" evidence="2">
    <location>
        <begin position="146"/>
        <end position="179"/>
    </location>
</feature>
<dbReference type="Proteomes" id="UP000321518">
    <property type="component" value="Unassembled WGS sequence"/>
</dbReference>
<evidence type="ECO:0000313" key="3">
    <source>
        <dbReference type="EMBL" id="GEM06336.1"/>
    </source>
</evidence>
<dbReference type="AlphaFoldDB" id="A0A511K8N7"/>
<feature type="region of interest" description="Disordered" evidence="2">
    <location>
        <begin position="398"/>
        <end position="443"/>
    </location>
</feature>
<proteinExistence type="predicted"/>
<protein>
    <submittedName>
        <fullName evidence="3">Uncharacterized protein</fullName>
    </submittedName>
</protein>
<organism evidence="3 4">
    <name type="scientific">Rhodotorula toruloides</name>
    <name type="common">Yeast</name>
    <name type="synonym">Rhodosporidium toruloides</name>
    <dbReference type="NCBI Taxonomy" id="5286"/>
    <lineage>
        <taxon>Eukaryota</taxon>
        <taxon>Fungi</taxon>
        <taxon>Dikarya</taxon>
        <taxon>Basidiomycota</taxon>
        <taxon>Pucciniomycotina</taxon>
        <taxon>Microbotryomycetes</taxon>
        <taxon>Sporidiobolales</taxon>
        <taxon>Sporidiobolaceae</taxon>
        <taxon>Rhodotorula</taxon>
    </lineage>
</organism>
<gene>
    <name evidence="3" type="ORF">Rt10032_c01g0353</name>
</gene>
<evidence type="ECO:0000313" key="4">
    <source>
        <dbReference type="Proteomes" id="UP000321518"/>
    </source>
</evidence>
<sequence>MATQTTTTKRRLVYSLPCRPPIPFPAQPSYPIHVPKRDIKQAYTDTLWPPADNKQSEQATLEEFARSLLALLADRLPADFDSLARELVLPLQDFDKRWRVNVPGAVEDSEEDGLDSSDGLGGEEARRARAEYARWVVKEKARLEEERRKAEEKRRKGKQRAVDQDGAAELMDEDDDAAAPKEIVVRPDDWLSEKELLETRLQSLILLTLLSLPATYIPSKPRKGKKKKHPELFSDTLDPAMLLDFLTDRMQIWRVMRDVGGIGIVGEGKEREAKERFEVVEEKDLVQLWWLDIVEPLYRTRVDTTILSHHRLKLFPSSATQAARLAQRLEPAPSPFKVRSLLSLEKSARKREMREDERRVAQSPTMKRLMGLKGLGDKGKEKEKVKAVAGDEYDVFKVPGVPLNRKDSGEAPADYPSTTAPRPRLPRKQERPRPLPRGDNMAGVPDVLKRRVVSLSKKPSASSVAVKKEVVTGAGKVDGDGLKRKRKAVSPKKSTAADRAAHSLTLVPDTPSKSFSTSASFRKPFSRATSMPSFAALGAAFRAGAGEAPRLPNPFDVPSPPPFRVKRSSKSKLLELDEEAGEVAYDSDEEMEYLPKLTSSLLNQHTLTLSSSTASSLHRLSLRSKGAGESDAHPWAEGRKVLKGLRKKHAPENPVVIETLSPTSEGDAGPTGKVKHIVDENKRLKQELAEMQAERDVVKRNMHDLRYTLSTVAAERDAAKLDVAQHEDELHILRQTHTEHASEAADLRKAKEFAEVERAVALDSLSQLKAQHALEQQNLTNELVKLSGRLKKVEDELAQTQVDQEEQHDACMQLMEEQEKLELAYEAALSELNEYKRRCGEVVPEEESDLDADASWQEIDPAEMVPAVVWPTKRGHGRRRLLSKRRIGPPQLIYSTSLQTNSDVRLVKNDVEQLKQTLALLVQERRNSLTADSPVGERSS</sequence>